<reference evidence="2" key="1">
    <citation type="submission" date="2021-06" db="EMBL/GenBank/DDBJ databases">
        <title>Sequencing of actinobacteria type strains.</title>
        <authorList>
            <person name="Nguyen G.-S."/>
            <person name="Wentzel A."/>
        </authorList>
    </citation>
    <scope>NUCLEOTIDE SEQUENCE</scope>
    <source>
        <strain evidence="2">P38-E01</strain>
    </source>
</reference>
<keyword evidence="1" id="KW-0812">Transmembrane</keyword>
<sequence length="132" mass="14035">MALASRFRHPAAAPLAVLGTGVVGLVYLWHTNPHDPGQLLPRCPINLLTGVLCPACGGTRMTYDLLHGDVVAAFHDNAVLLLLGLPLAAFLVGRWLLEGLRGRRYAPRWGAGRVIAVVGVAAGWMVVRNVLG</sequence>
<dbReference type="EMBL" id="JAELVF020000001">
    <property type="protein sequence ID" value="MBU7597251.1"/>
    <property type="molecule type" value="Genomic_DNA"/>
</dbReference>
<keyword evidence="3" id="KW-1185">Reference proteome</keyword>
<dbReference type="Proteomes" id="UP000694501">
    <property type="component" value="Unassembled WGS sequence"/>
</dbReference>
<gene>
    <name evidence="2" type="ORF">JGS22_006280</name>
</gene>
<dbReference type="RefSeq" id="WP_211041021.1">
    <property type="nucleotide sequence ID" value="NZ_JAELVF020000001.1"/>
</dbReference>
<evidence type="ECO:0000313" key="3">
    <source>
        <dbReference type="Proteomes" id="UP000694501"/>
    </source>
</evidence>
<dbReference type="Pfam" id="PF10825">
    <property type="entry name" value="DUF2752"/>
    <property type="match status" value="1"/>
</dbReference>
<name>A0A949JCC8_9ACTN</name>
<feature type="transmembrane region" description="Helical" evidence="1">
    <location>
        <begin position="12"/>
        <end position="30"/>
    </location>
</feature>
<keyword evidence="1" id="KW-1133">Transmembrane helix</keyword>
<feature type="transmembrane region" description="Helical" evidence="1">
    <location>
        <begin position="109"/>
        <end position="127"/>
    </location>
</feature>
<accession>A0A949JCC8</accession>
<organism evidence="2 3">
    <name type="scientific">Streptomyces tardus</name>
    <dbReference type="NCBI Taxonomy" id="2780544"/>
    <lineage>
        <taxon>Bacteria</taxon>
        <taxon>Bacillati</taxon>
        <taxon>Actinomycetota</taxon>
        <taxon>Actinomycetes</taxon>
        <taxon>Kitasatosporales</taxon>
        <taxon>Streptomycetaceae</taxon>
        <taxon>Streptomyces</taxon>
    </lineage>
</organism>
<evidence type="ECO:0000313" key="2">
    <source>
        <dbReference type="EMBL" id="MBU7597251.1"/>
    </source>
</evidence>
<comment type="caution">
    <text evidence="2">The sequence shown here is derived from an EMBL/GenBank/DDBJ whole genome shotgun (WGS) entry which is preliminary data.</text>
</comment>
<dbReference type="AlphaFoldDB" id="A0A949JCC8"/>
<protein>
    <submittedName>
        <fullName evidence="2">DUF2752 domain-containing protein</fullName>
    </submittedName>
</protein>
<evidence type="ECO:0000256" key="1">
    <source>
        <dbReference type="SAM" id="Phobius"/>
    </source>
</evidence>
<proteinExistence type="predicted"/>
<feature type="transmembrane region" description="Helical" evidence="1">
    <location>
        <begin position="78"/>
        <end position="97"/>
    </location>
</feature>
<keyword evidence="1" id="KW-0472">Membrane</keyword>
<dbReference type="InterPro" id="IPR021215">
    <property type="entry name" value="DUF2752"/>
</dbReference>